<gene>
    <name evidence="1" type="ORF">A4R26_07885</name>
</gene>
<evidence type="ECO:0000313" key="1">
    <source>
        <dbReference type="EMBL" id="OQP46637.1"/>
    </source>
</evidence>
<comment type="caution">
    <text evidence="1">The sequence shown here is derived from an EMBL/GenBank/DDBJ whole genome shotgun (WGS) entry which is preliminary data.</text>
</comment>
<dbReference type="EMBL" id="LWBP01000243">
    <property type="protein sequence ID" value="OQP46637.1"/>
    <property type="molecule type" value="Genomic_DNA"/>
</dbReference>
<reference evidence="2" key="1">
    <citation type="submission" date="2016-04" db="EMBL/GenBank/DDBJ databases">
        <authorList>
            <person name="Chen L."/>
            <person name="Zhuang W."/>
            <person name="Wang G."/>
        </authorList>
    </citation>
    <scope>NUCLEOTIDE SEQUENCE [LARGE SCALE GENOMIC DNA]</scope>
    <source>
        <strain evidence="2">208</strain>
    </source>
</reference>
<dbReference type="Proteomes" id="UP000192276">
    <property type="component" value="Unassembled WGS sequence"/>
</dbReference>
<keyword evidence="2" id="KW-1185">Reference proteome</keyword>
<dbReference type="AlphaFoldDB" id="A0A1V9EKG0"/>
<organism evidence="1 2">
    <name type="scientific">Niastella populi</name>
    <dbReference type="NCBI Taxonomy" id="550983"/>
    <lineage>
        <taxon>Bacteria</taxon>
        <taxon>Pseudomonadati</taxon>
        <taxon>Bacteroidota</taxon>
        <taxon>Chitinophagia</taxon>
        <taxon>Chitinophagales</taxon>
        <taxon>Chitinophagaceae</taxon>
        <taxon>Niastella</taxon>
    </lineage>
</organism>
<sequence length="60" mass="6956">MVIIRIFDILLNDRNDIKISGVNDFLTFPQRMIVSSMQNEAKKMPPIYGGTAGRAMWERR</sequence>
<accession>A0A1V9EKG0</accession>
<proteinExistence type="predicted"/>
<protein>
    <submittedName>
        <fullName evidence="1">Uncharacterized protein</fullName>
    </submittedName>
</protein>
<evidence type="ECO:0000313" key="2">
    <source>
        <dbReference type="Proteomes" id="UP000192276"/>
    </source>
</evidence>
<name>A0A1V9EKG0_9BACT</name>